<dbReference type="Pfam" id="PF07084">
    <property type="entry name" value="Spot_14"/>
    <property type="match status" value="1"/>
</dbReference>
<reference evidence="7 8" key="1">
    <citation type="journal article" date="2017" name="Nat. Ecol. Evol.">
        <title>Scallop genome provides insights into evolution of bilaterian karyotype and development.</title>
        <authorList>
            <person name="Wang S."/>
            <person name="Zhang J."/>
            <person name="Jiao W."/>
            <person name="Li J."/>
            <person name="Xun X."/>
            <person name="Sun Y."/>
            <person name="Guo X."/>
            <person name="Huan P."/>
            <person name="Dong B."/>
            <person name="Zhang L."/>
            <person name="Hu X."/>
            <person name="Sun X."/>
            <person name="Wang J."/>
            <person name="Zhao C."/>
            <person name="Wang Y."/>
            <person name="Wang D."/>
            <person name="Huang X."/>
            <person name="Wang R."/>
            <person name="Lv J."/>
            <person name="Li Y."/>
            <person name="Zhang Z."/>
            <person name="Liu B."/>
            <person name="Lu W."/>
            <person name="Hui Y."/>
            <person name="Liang J."/>
            <person name="Zhou Z."/>
            <person name="Hou R."/>
            <person name="Li X."/>
            <person name="Liu Y."/>
            <person name="Li H."/>
            <person name="Ning X."/>
            <person name="Lin Y."/>
            <person name="Zhao L."/>
            <person name="Xing Q."/>
            <person name="Dou J."/>
            <person name="Li Y."/>
            <person name="Mao J."/>
            <person name="Guo H."/>
            <person name="Dou H."/>
            <person name="Li T."/>
            <person name="Mu C."/>
            <person name="Jiang W."/>
            <person name="Fu Q."/>
            <person name="Fu X."/>
            <person name="Miao Y."/>
            <person name="Liu J."/>
            <person name="Yu Q."/>
            <person name="Li R."/>
            <person name="Liao H."/>
            <person name="Li X."/>
            <person name="Kong Y."/>
            <person name="Jiang Z."/>
            <person name="Chourrout D."/>
            <person name="Li R."/>
            <person name="Bao Z."/>
        </authorList>
    </citation>
    <scope>NUCLEOTIDE SEQUENCE [LARGE SCALE GENOMIC DNA]</scope>
    <source>
        <strain evidence="7 8">PY_sf001</strain>
    </source>
</reference>
<feature type="region of interest" description="Disordered" evidence="6">
    <location>
        <begin position="100"/>
        <end position="119"/>
    </location>
</feature>
<evidence type="ECO:0000256" key="4">
    <source>
        <dbReference type="ARBA" id="ARBA00022490"/>
    </source>
</evidence>
<evidence type="ECO:0000256" key="3">
    <source>
        <dbReference type="ARBA" id="ARBA00009488"/>
    </source>
</evidence>
<dbReference type="PANTHER" id="PTHR14315:SF17">
    <property type="entry name" value="MIP21584P"/>
    <property type="match status" value="1"/>
</dbReference>
<dbReference type="PANTHER" id="PTHR14315">
    <property type="entry name" value="SPOT14 FAMILY MEMBER"/>
    <property type="match status" value="1"/>
</dbReference>
<dbReference type="GO" id="GO:0005829">
    <property type="term" value="C:cytosol"/>
    <property type="evidence" value="ECO:0007669"/>
    <property type="project" value="TreeGrafter"/>
</dbReference>
<sequence length="171" mass="18725">MDNRSVILSNGECSQDSLMSALNKFVHAVDSMDVTVMIPNRLKDMEVTASNIPVVAEENNNKALLPTVKQGTDLYSFYSLLKTVKTDLTVGPHRVQSAVLGDTEEAPEGELENTHTEESAKKTAAAFRHHLSGIFRLLHQMTDTANYLTNRYESEVGGKSSQSPSLAPFAI</sequence>
<comment type="caution">
    <text evidence="7">The sequence shown here is derived from an EMBL/GenBank/DDBJ whole genome shotgun (WGS) entry which is preliminary data.</text>
</comment>
<keyword evidence="4" id="KW-0963">Cytoplasm</keyword>
<gene>
    <name evidence="7" type="ORF">KP79_PYT20430</name>
</gene>
<comment type="similarity">
    <text evidence="3">Belongs to the SPOT14 family.</text>
</comment>
<evidence type="ECO:0000313" key="8">
    <source>
        <dbReference type="Proteomes" id="UP000242188"/>
    </source>
</evidence>
<dbReference type="InterPro" id="IPR053719">
    <property type="entry name" value="Lipogen_MT_Stabilize_sf"/>
</dbReference>
<dbReference type="Gene3D" id="6.10.140.1610">
    <property type="match status" value="1"/>
</dbReference>
<dbReference type="GO" id="GO:0005634">
    <property type="term" value="C:nucleus"/>
    <property type="evidence" value="ECO:0007669"/>
    <property type="project" value="UniProtKB-SubCell"/>
</dbReference>
<evidence type="ECO:0000256" key="6">
    <source>
        <dbReference type="SAM" id="MobiDB-lite"/>
    </source>
</evidence>
<dbReference type="InterPro" id="IPR009786">
    <property type="entry name" value="Spot_14"/>
</dbReference>
<feature type="compositionally biased region" description="Acidic residues" evidence="6">
    <location>
        <begin position="102"/>
        <end position="111"/>
    </location>
</feature>
<dbReference type="AlphaFoldDB" id="A0A210PIS4"/>
<evidence type="ECO:0000256" key="5">
    <source>
        <dbReference type="ARBA" id="ARBA00023242"/>
    </source>
</evidence>
<dbReference type="GO" id="GO:0046890">
    <property type="term" value="P:regulation of lipid biosynthetic process"/>
    <property type="evidence" value="ECO:0007669"/>
    <property type="project" value="TreeGrafter"/>
</dbReference>
<evidence type="ECO:0000313" key="7">
    <source>
        <dbReference type="EMBL" id="OWF36398.1"/>
    </source>
</evidence>
<keyword evidence="5" id="KW-0539">Nucleus</keyword>
<evidence type="ECO:0000256" key="1">
    <source>
        <dbReference type="ARBA" id="ARBA00004123"/>
    </source>
</evidence>
<dbReference type="OrthoDB" id="5951908at2759"/>
<organism evidence="7 8">
    <name type="scientific">Mizuhopecten yessoensis</name>
    <name type="common">Japanese scallop</name>
    <name type="synonym">Patinopecten yessoensis</name>
    <dbReference type="NCBI Taxonomy" id="6573"/>
    <lineage>
        <taxon>Eukaryota</taxon>
        <taxon>Metazoa</taxon>
        <taxon>Spiralia</taxon>
        <taxon>Lophotrochozoa</taxon>
        <taxon>Mollusca</taxon>
        <taxon>Bivalvia</taxon>
        <taxon>Autobranchia</taxon>
        <taxon>Pteriomorphia</taxon>
        <taxon>Pectinida</taxon>
        <taxon>Pectinoidea</taxon>
        <taxon>Pectinidae</taxon>
        <taxon>Mizuhopecten</taxon>
    </lineage>
</organism>
<comment type="subcellular location">
    <subcellularLocation>
        <location evidence="2">Cytoplasm</location>
    </subcellularLocation>
    <subcellularLocation>
        <location evidence="1">Nucleus</location>
    </subcellularLocation>
</comment>
<evidence type="ECO:0000256" key="2">
    <source>
        <dbReference type="ARBA" id="ARBA00004496"/>
    </source>
</evidence>
<proteinExistence type="inferred from homology"/>
<dbReference type="EMBL" id="NEDP02076625">
    <property type="protein sequence ID" value="OWF36398.1"/>
    <property type="molecule type" value="Genomic_DNA"/>
</dbReference>
<name>A0A210PIS4_MIZYE</name>
<dbReference type="Proteomes" id="UP000242188">
    <property type="component" value="Unassembled WGS sequence"/>
</dbReference>
<keyword evidence="8" id="KW-1185">Reference proteome</keyword>
<accession>A0A210PIS4</accession>
<protein>
    <submittedName>
        <fullName evidence="7">Mid1-interacting protein 1-like</fullName>
    </submittedName>
</protein>